<dbReference type="Pfam" id="PF13472">
    <property type="entry name" value="Lipase_GDSL_2"/>
    <property type="match status" value="1"/>
</dbReference>
<dbReference type="Proteomes" id="UP001303532">
    <property type="component" value="Chromosome"/>
</dbReference>
<dbReference type="RefSeq" id="WP_323691329.1">
    <property type="nucleotide sequence ID" value="NZ_CP116341.1"/>
</dbReference>
<reference evidence="4 5" key="1">
    <citation type="submission" date="2023-01" db="EMBL/GenBank/DDBJ databases">
        <title>Sporosarcina sp. nov., isolated from Korean tranditional fermented seafood 'Jeotgal'.</title>
        <authorList>
            <person name="Yang A.-I."/>
        </authorList>
    </citation>
    <scope>NUCLEOTIDE SEQUENCE [LARGE SCALE GENOMIC DNA]</scope>
    <source>
        <strain evidence="4 5">B2O-1</strain>
    </source>
</reference>
<evidence type="ECO:0000256" key="1">
    <source>
        <dbReference type="SAM" id="SignalP"/>
    </source>
</evidence>
<dbReference type="Pfam" id="PF00041">
    <property type="entry name" value="fn3"/>
    <property type="match status" value="1"/>
</dbReference>
<dbReference type="InterPro" id="IPR036514">
    <property type="entry name" value="SGNH_hydro_sf"/>
</dbReference>
<feature type="signal peptide" evidence="1">
    <location>
        <begin position="1"/>
        <end position="29"/>
    </location>
</feature>
<keyword evidence="1" id="KW-0732">Signal</keyword>
<sequence length="547" mass="59196">MNRFMKKFGFIFVLALLLQLTAFPLQFQAAETDAGGPTWVKPVNYLALGDSLAYGISSEGMPGKGYPDFLAQSLDDMKMLSASNKGFAYPGFTATDVLKDLNDNVTKPSAGIHQSGQNIALHQAIQDSTLITISVGANDMLKHIKIDPATGVPQFDMAQITSAIQQVGMEYNQILKAIHEINPNVQVYVMGYYNPFPTLAADYQPQLAQLLAGLNGSIQAGMQGTSAVFVPTSEQIAKDYKRYLPNPANIHLSEAGYKVIADEFGTQLKATYSWVPKDALTAKLKGDGTAALTWKPATDTKKIMGYGIYMNEELIGQVGADVLTYDVPNLKANTDYQFKVVAVNEDKVASADKPTAKVTTKATETPGPILFKDIQNHWAKSYIEKAVDAGIVSGYSDGTFKPDQTLTRVQATSIIVRTLGLKPTTPAPFKDISHFSEQIQSEVAAASQFGIVYGVNGELKPNDPVTRVQLAAMLNRTYTLVKGKPYVAKAPAPYKDISGYSTEAQNSIAMLHEFGIVHGSNGKFLPGDGTTRGQAAKILVSYSKYLQ</sequence>
<dbReference type="InterPro" id="IPR013830">
    <property type="entry name" value="SGNH_hydro"/>
</dbReference>
<feature type="domain" description="Fibronectin type-III" evidence="2">
    <location>
        <begin position="276"/>
        <end position="363"/>
    </location>
</feature>
<keyword evidence="5" id="KW-1185">Reference proteome</keyword>
<dbReference type="Gene3D" id="2.60.40.10">
    <property type="entry name" value="Immunoglobulins"/>
    <property type="match status" value="1"/>
</dbReference>
<dbReference type="InterPro" id="IPR036116">
    <property type="entry name" value="FN3_sf"/>
</dbReference>
<proteinExistence type="predicted"/>
<dbReference type="EMBL" id="CP116341">
    <property type="protein sequence ID" value="WOV83637.1"/>
    <property type="molecule type" value="Genomic_DNA"/>
</dbReference>
<dbReference type="PANTHER" id="PTHR43308:SF5">
    <property type="entry name" value="S-LAYER PROTEIN _ PEPTIDOGLYCAN ENDO-BETA-N-ACETYLGLUCOSAMINIDASE"/>
    <property type="match status" value="1"/>
</dbReference>
<dbReference type="SUPFAM" id="SSF52266">
    <property type="entry name" value="SGNH hydrolase"/>
    <property type="match status" value="1"/>
</dbReference>
<dbReference type="InterPro" id="IPR001119">
    <property type="entry name" value="SLH_dom"/>
</dbReference>
<name>A0ABZ0KWB0_9BACL</name>
<evidence type="ECO:0000313" key="5">
    <source>
        <dbReference type="Proteomes" id="UP001303532"/>
    </source>
</evidence>
<dbReference type="SMART" id="SM00060">
    <property type="entry name" value="FN3"/>
    <property type="match status" value="1"/>
</dbReference>
<dbReference type="InterPro" id="IPR003961">
    <property type="entry name" value="FN3_dom"/>
</dbReference>
<evidence type="ECO:0000313" key="4">
    <source>
        <dbReference type="EMBL" id="WOV83637.1"/>
    </source>
</evidence>
<evidence type="ECO:0000259" key="2">
    <source>
        <dbReference type="PROSITE" id="PS50853"/>
    </source>
</evidence>
<dbReference type="InterPro" id="IPR013783">
    <property type="entry name" value="Ig-like_fold"/>
</dbReference>
<dbReference type="InterPro" id="IPR051465">
    <property type="entry name" value="Cell_Envelope_Struct_Comp"/>
</dbReference>
<dbReference type="PANTHER" id="PTHR43308">
    <property type="entry name" value="OUTER MEMBRANE PROTEIN ALPHA-RELATED"/>
    <property type="match status" value="1"/>
</dbReference>
<gene>
    <name evidence="4" type="ORF">PGH26_12205</name>
</gene>
<organism evidence="4 5">
    <name type="scientific">Sporosarcina jeotgali</name>
    <dbReference type="NCBI Taxonomy" id="3020056"/>
    <lineage>
        <taxon>Bacteria</taxon>
        <taxon>Bacillati</taxon>
        <taxon>Bacillota</taxon>
        <taxon>Bacilli</taxon>
        <taxon>Bacillales</taxon>
        <taxon>Caryophanaceae</taxon>
        <taxon>Sporosarcina</taxon>
    </lineage>
</organism>
<feature type="domain" description="SLH" evidence="3">
    <location>
        <begin position="366"/>
        <end position="429"/>
    </location>
</feature>
<accession>A0ABZ0KWB0</accession>
<dbReference type="Pfam" id="PF00395">
    <property type="entry name" value="SLH"/>
    <property type="match status" value="3"/>
</dbReference>
<dbReference type="SUPFAM" id="SSF49265">
    <property type="entry name" value="Fibronectin type III"/>
    <property type="match status" value="1"/>
</dbReference>
<evidence type="ECO:0000259" key="3">
    <source>
        <dbReference type="PROSITE" id="PS51272"/>
    </source>
</evidence>
<protein>
    <submittedName>
        <fullName evidence="4">S-layer homology domain-containing protein</fullName>
    </submittedName>
</protein>
<dbReference type="PROSITE" id="PS50853">
    <property type="entry name" value="FN3"/>
    <property type="match status" value="1"/>
</dbReference>
<dbReference type="Gene3D" id="3.40.50.1110">
    <property type="entry name" value="SGNH hydrolase"/>
    <property type="match status" value="1"/>
</dbReference>
<dbReference type="PROSITE" id="PS51272">
    <property type="entry name" value="SLH"/>
    <property type="match status" value="2"/>
</dbReference>
<dbReference type="CDD" id="cd00063">
    <property type="entry name" value="FN3"/>
    <property type="match status" value="1"/>
</dbReference>
<feature type="domain" description="SLH" evidence="3">
    <location>
        <begin position="491"/>
        <end position="547"/>
    </location>
</feature>
<feature type="chain" id="PRO_5045741524" evidence="1">
    <location>
        <begin position="30"/>
        <end position="547"/>
    </location>
</feature>